<gene>
    <name evidence="3" type="ORF">BKA14_003438</name>
</gene>
<evidence type="ECO:0000313" key="3">
    <source>
        <dbReference type="EMBL" id="MBB4693290.1"/>
    </source>
</evidence>
<keyword evidence="4" id="KW-1185">Reference proteome</keyword>
<accession>A0A7W7CTX2</accession>
<dbReference type="AlphaFoldDB" id="A0A7W7CTX2"/>
<organism evidence="3 4">
    <name type="scientific">Paractinoplanes abujensis</name>
    <dbReference type="NCBI Taxonomy" id="882441"/>
    <lineage>
        <taxon>Bacteria</taxon>
        <taxon>Bacillati</taxon>
        <taxon>Actinomycetota</taxon>
        <taxon>Actinomycetes</taxon>
        <taxon>Micromonosporales</taxon>
        <taxon>Micromonosporaceae</taxon>
        <taxon>Paractinoplanes</taxon>
    </lineage>
</organism>
<keyword evidence="2" id="KW-0812">Transmembrane</keyword>
<evidence type="ECO:0000256" key="2">
    <source>
        <dbReference type="SAM" id="Phobius"/>
    </source>
</evidence>
<dbReference type="EMBL" id="JACHMF010000001">
    <property type="protein sequence ID" value="MBB4693290.1"/>
    <property type="molecule type" value="Genomic_DNA"/>
</dbReference>
<evidence type="ECO:0000256" key="1">
    <source>
        <dbReference type="SAM" id="MobiDB-lite"/>
    </source>
</evidence>
<dbReference type="Proteomes" id="UP000542742">
    <property type="component" value="Unassembled WGS sequence"/>
</dbReference>
<reference evidence="3 4" key="1">
    <citation type="submission" date="2020-08" db="EMBL/GenBank/DDBJ databases">
        <title>Sequencing the genomes of 1000 actinobacteria strains.</title>
        <authorList>
            <person name="Klenk H.-P."/>
        </authorList>
    </citation>
    <scope>NUCLEOTIDE SEQUENCE [LARGE SCALE GENOMIC DNA]</scope>
    <source>
        <strain evidence="3 4">DSM 45518</strain>
    </source>
</reference>
<dbReference type="RefSeq" id="WP_184951924.1">
    <property type="nucleotide sequence ID" value="NZ_BOMC01000080.1"/>
</dbReference>
<keyword evidence="2" id="KW-0472">Membrane</keyword>
<evidence type="ECO:0000313" key="4">
    <source>
        <dbReference type="Proteomes" id="UP000542742"/>
    </source>
</evidence>
<name>A0A7W7CTX2_9ACTN</name>
<feature type="transmembrane region" description="Helical" evidence="2">
    <location>
        <begin position="30"/>
        <end position="50"/>
    </location>
</feature>
<protein>
    <submittedName>
        <fullName evidence="3">Uncharacterized protein</fullName>
    </submittedName>
</protein>
<sequence>MRILWLSASVVLVGVGVAFGLARLQDADMWGSVIGALAGVLGLGLTGYGLTRARRGPAPQVVGRSVVGGGVAQVRGVRGNVRIGGPTVLAPPDAPGPSRANASPADGQSVHGTWVSGPVRQVDDVGGDADIDT</sequence>
<feature type="region of interest" description="Disordered" evidence="1">
    <location>
        <begin position="84"/>
        <end position="133"/>
    </location>
</feature>
<comment type="caution">
    <text evidence="3">The sequence shown here is derived from an EMBL/GenBank/DDBJ whole genome shotgun (WGS) entry which is preliminary data.</text>
</comment>
<keyword evidence="2" id="KW-1133">Transmembrane helix</keyword>
<proteinExistence type="predicted"/>